<sequence>MPQSTLCWFAALVSLIFLFIHLGTRRDLDAVEHALRREEQSLFAGPHGFLNADTKGKRFFLRLRIVFPMAYLIHLPSKDLELPRLTTACQCFTGLLIEPSKRQRRASFK</sequence>
<evidence type="ECO:0000313" key="2">
    <source>
        <dbReference type="Proteomes" id="UP000254939"/>
    </source>
</evidence>
<gene>
    <name evidence="1" type="ORF">B5K06_32085</name>
</gene>
<dbReference type="AlphaFoldDB" id="A0A370KES1"/>
<comment type="caution">
    <text evidence="1">The sequence shown here is derived from an EMBL/GenBank/DDBJ whole genome shotgun (WGS) entry which is preliminary data.</text>
</comment>
<accession>A0A370KES1</accession>
<protein>
    <submittedName>
        <fullName evidence="1">Uncharacterized protein</fullName>
    </submittedName>
</protein>
<name>A0A370KES1_9HYPH</name>
<dbReference type="EMBL" id="NAAC01000046">
    <property type="protein sequence ID" value="RDJ02721.1"/>
    <property type="molecule type" value="Genomic_DNA"/>
</dbReference>
<organism evidence="1 2">
    <name type="scientific">Rhizobium grahamii</name>
    <dbReference type="NCBI Taxonomy" id="1120045"/>
    <lineage>
        <taxon>Bacteria</taxon>
        <taxon>Pseudomonadati</taxon>
        <taxon>Pseudomonadota</taxon>
        <taxon>Alphaproteobacteria</taxon>
        <taxon>Hyphomicrobiales</taxon>
        <taxon>Rhizobiaceae</taxon>
        <taxon>Rhizobium/Agrobacterium group</taxon>
        <taxon>Rhizobium</taxon>
    </lineage>
</organism>
<evidence type="ECO:0000313" key="1">
    <source>
        <dbReference type="EMBL" id="RDJ02721.1"/>
    </source>
</evidence>
<reference evidence="1 2" key="1">
    <citation type="submission" date="2017-03" db="EMBL/GenBank/DDBJ databases">
        <title>Genome analysis of Rhizobial strains effectives or ineffectives for nitrogen fixation isolated from bean seeds.</title>
        <authorList>
            <person name="Peralta H."/>
            <person name="Aguilar-Vera A."/>
            <person name="Mora Y."/>
            <person name="Vargas-Lagunas C."/>
            <person name="Girard L."/>
            <person name="Mora J."/>
        </authorList>
    </citation>
    <scope>NUCLEOTIDE SEQUENCE [LARGE SCALE GENOMIC DNA]</scope>
    <source>
        <strain evidence="1 2">CCGM3</strain>
    </source>
</reference>
<dbReference type="Proteomes" id="UP000254939">
    <property type="component" value="Unassembled WGS sequence"/>
</dbReference>
<proteinExistence type="predicted"/>